<dbReference type="Gene3D" id="3.40.190.10">
    <property type="entry name" value="Periplasmic binding protein-like II"/>
    <property type="match status" value="2"/>
</dbReference>
<dbReference type="PANTHER" id="PTHR31528">
    <property type="entry name" value="4-AMINO-5-HYDROXYMETHYL-2-METHYLPYRIMIDINE PHOSPHATE SYNTHASE THI11-RELATED"/>
    <property type="match status" value="1"/>
</dbReference>
<dbReference type="InterPro" id="IPR027939">
    <property type="entry name" value="NMT1/THI5"/>
</dbReference>
<keyword evidence="8" id="KW-0784">Thiamine biosynthesis</keyword>
<organism evidence="14 15">
    <name type="scientific">Aquabacterium soli</name>
    <dbReference type="NCBI Taxonomy" id="2493092"/>
    <lineage>
        <taxon>Bacteria</taxon>
        <taxon>Pseudomonadati</taxon>
        <taxon>Pseudomonadota</taxon>
        <taxon>Betaproteobacteria</taxon>
        <taxon>Burkholderiales</taxon>
        <taxon>Aquabacterium</taxon>
    </lineage>
</organism>
<evidence type="ECO:0000256" key="8">
    <source>
        <dbReference type="ARBA" id="ARBA00022977"/>
    </source>
</evidence>
<dbReference type="GO" id="GO:0009228">
    <property type="term" value="P:thiamine biosynthetic process"/>
    <property type="evidence" value="ECO:0007669"/>
    <property type="project" value="UniProtKB-KW"/>
</dbReference>
<dbReference type="GO" id="GO:0046872">
    <property type="term" value="F:metal ion binding"/>
    <property type="evidence" value="ECO:0007669"/>
    <property type="project" value="UniProtKB-KW"/>
</dbReference>
<proteinExistence type="inferred from homology"/>
<evidence type="ECO:0000313" key="15">
    <source>
        <dbReference type="Proteomes" id="UP000269265"/>
    </source>
</evidence>
<evidence type="ECO:0000256" key="10">
    <source>
        <dbReference type="ARBA" id="ARBA00033171"/>
    </source>
</evidence>
<name>A0A3R8S8K9_9BURK</name>
<keyword evidence="6" id="KW-0479">Metal-binding</keyword>
<dbReference type="Pfam" id="PF09084">
    <property type="entry name" value="NMT1"/>
    <property type="match status" value="1"/>
</dbReference>
<feature type="domain" description="SsuA/THI5-like" evidence="13">
    <location>
        <begin position="52"/>
        <end position="267"/>
    </location>
</feature>
<accession>A0A3R8S8K9</accession>
<comment type="similarity">
    <text evidence="3">Belongs to the NMT1/THI5 family.</text>
</comment>
<dbReference type="GO" id="GO:0016740">
    <property type="term" value="F:transferase activity"/>
    <property type="evidence" value="ECO:0007669"/>
    <property type="project" value="UniProtKB-KW"/>
</dbReference>
<reference evidence="14 15" key="1">
    <citation type="submission" date="2018-12" db="EMBL/GenBank/DDBJ databases">
        <title>The whole draft genome of Aquabacterium sp. SJQ9.</title>
        <authorList>
            <person name="Sun L."/>
            <person name="Gao X."/>
            <person name="Chen W."/>
            <person name="Huang K."/>
        </authorList>
    </citation>
    <scope>NUCLEOTIDE SEQUENCE [LARGE SCALE GENOMIC DNA]</scope>
    <source>
        <strain evidence="14 15">SJQ9</strain>
    </source>
</reference>
<dbReference type="RefSeq" id="WP_125242647.1">
    <property type="nucleotide sequence ID" value="NZ_RSED01000005.1"/>
</dbReference>
<comment type="subunit">
    <text evidence="4">Homodimer.</text>
</comment>
<comment type="caution">
    <text evidence="14">The sequence shown here is derived from an EMBL/GenBank/DDBJ whole genome shotgun (WGS) entry which is preliminary data.</text>
</comment>
<dbReference type="SUPFAM" id="SSF53850">
    <property type="entry name" value="Periplasmic binding protein-like II"/>
    <property type="match status" value="1"/>
</dbReference>
<evidence type="ECO:0000259" key="13">
    <source>
        <dbReference type="Pfam" id="PF09084"/>
    </source>
</evidence>
<keyword evidence="5" id="KW-0808">Transferase</keyword>
<gene>
    <name evidence="14" type="ORF">EIP75_07525</name>
</gene>
<sequence>MNRSITTRPSLSRLPALYHRGLLALACAVGLASPAAHAAEKVTLQLKWVPQAQFAGYYVAQAKGYYKDAGLDVTIKPGGPDISPVQVIAGKSADVIVNWMPDALAAREAGVPLVNIAQVFDKSGLMLTCKKASGVSSPKDFKGKTLGVWYGGNEYPFLNWMGKLGLKPGTDVTILKQGFNVDPLLQNQAACISTMIYNEYWQVIDAGVKETDLVTFFYQDQGVASLEDGLYVLASNLKDKAFVAKMAKFLKASFKGWNDAVKDPEAAAKIVVANDTSGSATLAVQKRQMENVAKLISNANTPKIGYLDPAAYERTVKVLMAGGSSPVIKKDPGKAAMSHLVWDAAAK</sequence>
<keyword evidence="15" id="KW-1185">Reference proteome</keyword>
<feature type="signal peptide" evidence="12">
    <location>
        <begin position="1"/>
        <end position="38"/>
    </location>
</feature>
<dbReference type="OrthoDB" id="8555942at2"/>
<protein>
    <recommendedName>
        <fullName evidence="10">Thiamine pyrimidine synthase</fullName>
    </recommendedName>
</protein>
<evidence type="ECO:0000256" key="12">
    <source>
        <dbReference type="SAM" id="SignalP"/>
    </source>
</evidence>
<evidence type="ECO:0000256" key="2">
    <source>
        <dbReference type="ARBA" id="ARBA00004948"/>
    </source>
</evidence>
<evidence type="ECO:0000256" key="7">
    <source>
        <dbReference type="ARBA" id="ARBA00022898"/>
    </source>
</evidence>
<evidence type="ECO:0000256" key="11">
    <source>
        <dbReference type="ARBA" id="ARBA00048179"/>
    </source>
</evidence>
<dbReference type="EMBL" id="RSED01000005">
    <property type="protein sequence ID" value="RRS04829.1"/>
    <property type="molecule type" value="Genomic_DNA"/>
</dbReference>
<dbReference type="Proteomes" id="UP000269265">
    <property type="component" value="Unassembled WGS sequence"/>
</dbReference>
<evidence type="ECO:0000256" key="1">
    <source>
        <dbReference type="ARBA" id="ARBA00003469"/>
    </source>
</evidence>
<evidence type="ECO:0000256" key="5">
    <source>
        <dbReference type="ARBA" id="ARBA00022679"/>
    </source>
</evidence>
<keyword evidence="7" id="KW-0663">Pyridoxal phosphate</keyword>
<evidence type="ECO:0000313" key="14">
    <source>
        <dbReference type="EMBL" id="RRS04829.1"/>
    </source>
</evidence>
<dbReference type="InterPro" id="IPR015168">
    <property type="entry name" value="SsuA/THI5"/>
</dbReference>
<evidence type="ECO:0000256" key="4">
    <source>
        <dbReference type="ARBA" id="ARBA00011738"/>
    </source>
</evidence>
<comment type="function">
    <text evidence="1">Responsible for the formation of the pyrimidine heterocycle in the thiamine biosynthesis pathway. Catalyzes the formation of hydroxymethylpyrimidine phosphate (HMP-P) from histidine and pyridoxal phosphate (PLP). The protein uses PLP and the active site histidine to form HMP-P, generating an inactive enzyme. The enzyme can only undergo a single turnover, which suggests it is a suicide enzyme.</text>
</comment>
<evidence type="ECO:0000256" key="3">
    <source>
        <dbReference type="ARBA" id="ARBA00009406"/>
    </source>
</evidence>
<evidence type="ECO:0000256" key="6">
    <source>
        <dbReference type="ARBA" id="ARBA00022723"/>
    </source>
</evidence>
<keyword evidence="12" id="KW-0732">Signal</keyword>
<feature type="chain" id="PRO_5018766639" description="Thiamine pyrimidine synthase" evidence="12">
    <location>
        <begin position="39"/>
        <end position="347"/>
    </location>
</feature>
<dbReference type="PANTHER" id="PTHR31528:SF1">
    <property type="entry name" value="4-AMINO-5-HYDROXYMETHYL-2-METHYLPYRIMIDINE PHOSPHATE SYNTHASE THI11-RELATED"/>
    <property type="match status" value="1"/>
</dbReference>
<dbReference type="AlphaFoldDB" id="A0A3R8S8K9"/>
<comment type="catalytic activity">
    <reaction evidence="11">
        <text>N(6)-(pyridoxal phosphate)-L-lysyl-[4-amino-5-hydroxymethyl-2-methylpyrimidine phosphate synthase] + L-histidyl-[4-amino-5-hydroxymethyl-2-methylpyrimidine phosphate synthase] + 2 Fe(3+) + 4 H2O = L-lysyl-[4-amino-5-hydroxymethyl-2-methylpyrimidine phosphate synthase] + (2S)-2-amino-5-hydroxy-4-oxopentanoyl-[4-amino-5-hydroxymethyl-2-methylpyrimidine phosphate synthase] + 4-amino-2-methyl-5-(phosphooxymethyl)pyrimidine + 3-oxopropanoate + 2 Fe(2+) + 2 H(+)</text>
        <dbReference type="Rhea" id="RHEA:65756"/>
        <dbReference type="Rhea" id="RHEA-COMP:16892"/>
        <dbReference type="Rhea" id="RHEA-COMP:16893"/>
        <dbReference type="Rhea" id="RHEA-COMP:16894"/>
        <dbReference type="Rhea" id="RHEA-COMP:16895"/>
        <dbReference type="ChEBI" id="CHEBI:15377"/>
        <dbReference type="ChEBI" id="CHEBI:15378"/>
        <dbReference type="ChEBI" id="CHEBI:29033"/>
        <dbReference type="ChEBI" id="CHEBI:29034"/>
        <dbReference type="ChEBI" id="CHEBI:29969"/>
        <dbReference type="ChEBI" id="CHEBI:29979"/>
        <dbReference type="ChEBI" id="CHEBI:33190"/>
        <dbReference type="ChEBI" id="CHEBI:58354"/>
        <dbReference type="ChEBI" id="CHEBI:143915"/>
        <dbReference type="ChEBI" id="CHEBI:157692"/>
    </reaction>
    <physiologicalReaction direction="left-to-right" evidence="11">
        <dbReference type="Rhea" id="RHEA:65757"/>
    </physiologicalReaction>
</comment>
<evidence type="ECO:0000256" key="9">
    <source>
        <dbReference type="ARBA" id="ARBA00023004"/>
    </source>
</evidence>
<keyword evidence="9" id="KW-0408">Iron</keyword>
<comment type="pathway">
    <text evidence="2">Cofactor biosynthesis; thiamine diphosphate biosynthesis.</text>
</comment>